<evidence type="ECO:0000256" key="7">
    <source>
        <dbReference type="ARBA" id="ARBA00022598"/>
    </source>
</evidence>
<evidence type="ECO:0000313" key="15">
    <source>
        <dbReference type="Proteomes" id="UP000185678"/>
    </source>
</evidence>
<dbReference type="HAMAP" id="MF_00158">
    <property type="entry name" value="PanC"/>
    <property type="match status" value="1"/>
</dbReference>
<evidence type="ECO:0000256" key="10">
    <source>
        <dbReference type="ARBA" id="ARBA00022840"/>
    </source>
</evidence>
<keyword evidence="7 13" id="KW-0436">Ligase</keyword>
<comment type="function">
    <text evidence="12 13">Catalyzes the condensation of pantoate with beta-alanine in an ATP-dependent reaction via a pantoyl-adenylate intermediate.</text>
</comment>
<feature type="binding site" evidence="13">
    <location>
        <position position="162"/>
    </location>
    <ligand>
        <name>(R)-pantoate</name>
        <dbReference type="ChEBI" id="CHEBI:15980"/>
    </ligand>
</feature>
<dbReference type="InterPro" id="IPR042176">
    <property type="entry name" value="Pantoate_ligase_C"/>
</dbReference>
<keyword evidence="6 13" id="KW-0963">Cytoplasm</keyword>
<dbReference type="InterPro" id="IPR003721">
    <property type="entry name" value="Pantoate_ligase"/>
</dbReference>
<dbReference type="FunFam" id="3.40.50.620:FF:000114">
    <property type="entry name" value="Pantothenate synthetase"/>
    <property type="match status" value="1"/>
</dbReference>
<accession>A0A1N7KE65</accession>
<dbReference type="PANTHER" id="PTHR21299">
    <property type="entry name" value="CYTIDYLATE KINASE/PANTOATE-BETA-ALANINE LIGASE"/>
    <property type="match status" value="1"/>
</dbReference>
<feature type="active site" description="Proton donor" evidence="13">
    <location>
        <position position="45"/>
    </location>
</feature>
<dbReference type="UniPathway" id="UPA00028">
    <property type="reaction ID" value="UER00005"/>
</dbReference>
<dbReference type="GO" id="GO:0004592">
    <property type="term" value="F:pantoate-beta-alanine ligase activity"/>
    <property type="evidence" value="ECO:0007669"/>
    <property type="project" value="UniProtKB-UniRule"/>
</dbReference>
<dbReference type="RefSeq" id="WP_076399545.1">
    <property type="nucleotide sequence ID" value="NZ_FTOA01000002.1"/>
</dbReference>
<dbReference type="AlphaFoldDB" id="A0A1N7KE65"/>
<comment type="similarity">
    <text evidence="3 13">Belongs to the pantothenate synthetase family.</text>
</comment>
<dbReference type="Proteomes" id="UP000185678">
    <property type="component" value="Unassembled WGS sequence"/>
</dbReference>
<evidence type="ECO:0000256" key="6">
    <source>
        <dbReference type="ARBA" id="ARBA00022490"/>
    </source>
</evidence>
<sequence length="292" mass="32295">MGLSAARKIEVVTTVAELRARIAEWRAEGLTVGLVPTMGALHEGHMSLFRQAKMMADKVVVSVFVNPTQFGPNEDFDAYPRKLEEDCFKAKMAGASLVFAPAVEDMYPKGNATLVDVTGPIVDCLCGLARPGHFRGVATVVSKLLLMVLPDVAIFGEKDYQQLMVIRRMVTDLAIPVRIEGAPIHREVDGLALSSRNAYLSDSERANANRLYKSLWQAGQDILGGKRVQDALDWVADELVRLGFGRIDYLELRDAETLAEMDRLDRPARLFAAVFMGKTRLIDNLPVEPRPQ</sequence>
<dbReference type="GO" id="GO:0005829">
    <property type="term" value="C:cytosol"/>
    <property type="evidence" value="ECO:0007669"/>
    <property type="project" value="TreeGrafter"/>
</dbReference>
<evidence type="ECO:0000256" key="11">
    <source>
        <dbReference type="ARBA" id="ARBA00048258"/>
    </source>
</evidence>
<feature type="binding site" evidence="13">
    <location>
        <position position="69"/>
    </location>
    <ligand>
        <name>(R)-pantoate</name>
        <dbReference type="ChEBI" id="CHEBI:15980"/>
    </ligand>
</feature>
<keyword evidence="15" id="KW-1185">Reference proteome</keyword>
<dbReference type="OrthoDB" id="9773087at2"/>
<dbReference type="EC" id="6.3.2.1" evidence="4 13"/>
<keyword evidence="10 13" id="KW-0067">ATP-binding</keyword>
<feature type="binding site" evidence="13">
    <location>
        <begin position="38"/>
        <end position="45"/>
    </location>
    <ligand>
        <name>ATP</name>
        <dbReference type="ChEBI" id="CHEBI:30616"/>
    </ligand>
</feature>
<gene>
    <name evidence="13" type="primary">panC</name>
    <name evidence="14" type="ORF">SAMN05421779_102727</name>
</gene>
<evidence type="ECO:0000256" key="4">
    <source>
        <dbReference type="ARBA" id="ARBA00012219"/>
    </source>
</evidence>
<feature type="binding site" evidence="13">
    <location>
        <begin position="193"/>
        <end position="196"/>
    </location>
    <ligand>
        <name>ATP</name>
        <dbReference type="ChEBI" id="CHEBI:30616"/>
    </ligand>
</feature>
<evidence type="ECO:0000256" key="13">
    <source>
        <dbReference type="HAMAP-Rule" id="MF_00158"/>
    </source>
</evidence>
<comment type="miscellaneous">
    <text evidence="13">The reaction proceeds by a bi uni uni bi ping pong mechanism.</text>
</comment>
<evidence type="ECO:0000256" key="3">
    <source>
        <dbReference type="ARBA" id="ARBA00009256"/>
    </source>
</evidence>
<dbReference type="CDD" id="cd00560">
    <property type="entry name" value="PanC"/>
    <property type="match status" value="1"/>
</dbReference>
<name>A0A1N7KE65_9PROT</name>
<keyword evidence="8 13" id="KW-0566">Pantothenate biosynthesis</keyword>
<dbReference type="NCBIfam" id="TIGR00018">
    <property type="entry name" value="panC"/>
    <property type="match status" value="1"/>
</dbReference>
<evidence type="ECO:0000256" key="5">
    <source>
        <dbReference type="ARBA" id="ARBA00014155"/>
    </source>
</evidence>
<evidence type="ECO:0000256" key="12">
    <source>
        <dbReference type="ARBA" id="ARBA00055042"/>
    </source>
</evidence>
<evidence type="ECO:0000256" key="9">
    <source>
        <dbReference type="ARBA" id="ARBA00022741"/>
    </source>
</evidence>
<protein>
    <recommendedName>
        <fullName evidence="5 13">Pantothenate synthetase</fullName>
        <shortName evidence="13">PS</shortName>
        <ecNumber evidence="4 13">6.3.2.1</ecNumber>
    </recommendedName>
    <alternativeName>
        <fullName evidence="13">Pantoate--beta-alanine ligase</fullName>
    </alternativeName>
    <alternativeName>
        <fullName evidence="13">Pantoate-activating enzyme</fullName>
    </alternativeName>
</protein>
<dbReference type="Pfam" id="PF02569">
    <property type="entry name" value="Pantoate_ligase"/>
    <property type="match status" value="1"/>
</dbReference>
<dbReference type="STRING" id="80876.SAMN05421779_102727"/>
<feature type="binding site" evidence="13">
    <location>
        <position position="69"/>
    </location>
    <ligand>
        <name>beta-alanine</name>
        <dbReference type="ChEBI" id="CHEBI:57966"/>
    </ligand>
</feature>
<dbReference type="InterPro" id="IPR014729">
    <property type="entry name" value="Rossmann-like_a/b/a_fold"/>
</dbReference>
<comment type="subcellular location">
    <subcellularLocation>
        <location evidence="1 13">Cytoplasm</location>
    </subcellularLocation>
</comment>
<dbReference type="InterPro" id="IPR004821">
    <property type="entry name" value="Cyt_trans-like"/>
</dbReference>
<organism evidence="14 15">
    <name type="scientific">Insolitispirillum peregrinum</name>
    <dbReference type="NCBI Taxonomy" id="80876"/>
    <lineage>
        <taxon>Bacteria</taxon>
        <taxon>Pseudomonadati</taxon>
        <taxon>Pseudomonadota</taxon>
        <taxon>Alphaproteobacteria</taxon>
        <taxon>Rhodospirillales</taxon>
        <taxon>Novispirillaceae</taxon>
        <taxon>Insolitispirillum</taxon>
    </lineage>
</organism>
<dbReference type="Gene3D" id="3.40.50.620">
    <property type="entry name" value="HUPs"/>
    <property type="match status" value="1"/>
</dbReference>
<dbReference type="GO" id="GO:0015940">
    <property type="term" value="P:pantothenate biosynthetic process"/>
    <property type="evidence" value="ECO:0007669"/>
    <property type="project" value="UniProtKB-UniRule"/>
</dbReference>
<evidence type="ECO:0000313" key="14">
    <source>
        <dbReference type="EMBL" id="SIS59809.1"/>
    </source>
</evidence>
<evidence type="ECO:0000256" key="1">
    <source>
        <dbReference type="ARBA" id="ARBA00004496"/>
    </source>
</evidence>
<comment type="subunit">
    <text evidence="13">Homodimer.</text>
</comment>
<comment type="catalytic activity">
    <reaction evidence="11 13">
        <text>(R)-pantoate + beta-alanine + ATP = (R)-pantothenate + AMP + diphosphate + H(+)</text>
        <dbReference type="Rhea" id="RHEA:10912"/>
        <dbReference type="ChEBI" id="CHEBI:15378"/>
        <dbReference type="ChEBI" id="CHEBI:15980"/>
        <dbReference type="ChEBI" id="CHEBI:29032"/>
        <dbReference type="ChEBI" id="CHEBI:30616"/>
        <dbReference type="ChEBI" id="CHEBI:33019"/>
        <dbReference type="ChEBI" id="CHEBI:57966"/>
        <dbReference type="ChEBI" id="CHEBI:456215"/>
        <dbReference type="EC" id="6.3.2.1"/>
    </reaction>
</comment>
<dbReference type="SUPFAM" id="SSF52374">
    <property type="entry name" value="Nucleotidylyl transferase"/>
    <property type="match status" value="1"/>
</dbReference>
<dbReference type="PANTHER" id="PTHR21299:SF1">
    <property type="entry name" value="PANTOATE--BETA-ALANINE LIGASE"/>
    <property type="match status" value="1"/>
</dbReference>
<evidence type="ECO:0000256" key="2">
    <source>
        <dbReference type="ARBA" id="ARBA00004990"/>
    </source>
</evidence>
<proteinExistence type="inferred from homology"/>
<dbReference type="NCBIfam" id="TIGR00125">
    <property type="entry name" value="cyt_tran_rel"/>
    <property type="match status" value="1"/>
</dbReference>
<reference evidence="14 15" key="1">
    <citation type="submission" date="2017-01" db="EMBL/GenBank/DDBJ databases">
        <authorList>
            <person name="Mah S.A."/>
            <person name="Swanson W.J."/>
            <person name="Moy G.W."/>
            <person name="Vacquier V.D."/>
        </authorList>
    </citation>
    <scope>NUCLEOTIDE SEQUENCE [LARGE SCALE GENOMIC DNA]</scope>
    <source>
        <strain evidence="14 15">DSM 11589</strain>
    </source>
</reference>
<comment type="pathway">
    <text evidence="2 13">Cofactor biosynthesis; (R)-pantothenate biosynthesis; (R)-pantothenate from (R)-pantoate and beta-alanine: step 1/1.</text>
</comment>
<comment type="caution">
    <text evidence="13">Lacks conserved residue(s) required for the propagation of feature annotation.</text>
</comment>
<dbReference type="EMBL" id="FTOA01000002">
    <property type="protein sequence ID" value="SIS59809.1"/>
    <property type="molecule type" value="Genomic_DNA"/>
</dbReference>
<feature type="binding site" evidence="13">
    <location>
        <begin position="156"/>
        <end position="159"/>
    </location>
    <ligand>
        <name>ATP</name>
        <dbReference type="ChEBI" id="CHEBI:30616"/>
    </ligand>
</feature>
<keyword evidence="9 13" id="KW-0547">Nucleotide-binding</keyword>
<dbReference type="Gene3D" id="3.30.1300.10">
    <property type="entry name" value="Pantoate-beta-alanine ligase, C-terminal domain"/>
    <property type="match status" value="1"/>
</dbReference>
<evidence type="ECO:0000256" key="8">
    <source>
        <dbReference type="ARBA" id="ARBA00022655"/>
    </source>
</evidence>
<dbReference type="GO" id="GO:0005524">
    <property type="term" value="F:ATP binding"/>
    <property type="evidence" value="ECO:0007669"/>
    <property type="project" value="UniProtKB-KW"/>
</dbReference>